<organism evidence="2 3">
    <name type="scientific">Tilletia laevis</name>
    <dbReference type="NCBI Taxonomy" id="157183"/>
    <lineage>
        <taxon>Eukaryota</taxon>
        <taxon>Fungi</taxon>
        <taxon>Dikarya</taxon>
        <taxon>Basidiomycota</taxon>
        <taxon>Ustilaginomycotina</taxon>
        <taxon>Exobasidiomycetes</taxon>
        <taxon>Tilletiales</taxon>
        <taxon>Tilletiaceae</taxon>
        <taxon>Tilletia</taxon>
    </lineage>
</organism>
<sequence>MNGRRPAEDAADGESESKKARITIALSDDEPEENGAGGSSEGAPPGIPTLKGQLEEGNHAADIPPTLLEGKGKGRQMDADGTSSMTGSNFNGGTGTQNEEAGPSTADATTSTPSANPAPPAPLPKRKDPEAALKPPSSSTSAETILDLFRQDFLDRETTKEHVLALEGDDMKTIVRKKVNVLKCLHFGRPLAPLLGIDSDDLMTDSESEGEEEEEEWERQMEAIRKELRWSARGMEEGPEKEAFLKEIDGSEGEEREKTAERTKEKKKDQHRERRQKQKQKQKQTQETTQETTQEQTNEQTSEQTNEQTNGRTNGREKEQTNEQTNGREKEQAEESISLKEKVREEAGLRALEKMKSDELRGFLSWKDETIDLPPFDPIKDRNREAREADKDISKKRERKLVALNELYRVAPGTYDLANLEWFETHIQLRSELSALMKFLFIEESLMDLTKRGLVAEERKKANLERAQAAAEKQKKLDMDQSRAAATATTSIPPPPSKKTQIRIRHTQNDPRRARGRNRWSSSPCTPLASDSETPSGAPGRSTSISGSGRIGRMG</sequence>
<dbReference type="Proteomes" id="UP000836404">
    <property type="component" value="Unassembled WGS sequence"/>
</dbReference>
<evidence type="ECO:0000256" key="1">
    <source>
        <dbReference type="SAM" id="MobiDB-lite"/>
    </source>
</evidence>
<feature type="region of interest" description="Disordered" evidence="1">
    <location>
        <begin position="192"/>
        <end position="340"/>
    </location>
</feature>
<feature type="compositionally biased region" description="Polar residues" evidence="1">
    <location>
        <begin position="519"/>
        <end position="535"/>
    </location>
</feature>
<dbReference type="EMBL" id="CAJHJF010005211">
    <property type="protein sequence ID" value="CAD6948467.1"/>
    <property type="molecule type" value="Genomic_DNA"/>
</dbReference>
<comment type="caution">
    <text evidence="2">The sequence shown here is derived from an EMBL/GenBank/DDBJ whole genome shotgun (WGS) entry which is preliminary data.</text>
</comment>
<reference evidence="2 3" key="1">
    <citation type="submission" date="2020-10" db="EMBL/GenBank/DDBJ databases">
        <authorList>
            <person name="Sedaghatjoo S."/>
        </authorList>
    </citation>
    <scope>NUCLEOTIDE SEQUENCE [LARGE SCALE GENOMIC DNA]</scope>
    <source>
        <strain evidence="2 3">LLFL</strain>
    </source>
</reference>
<name>A0A9N8QKL7_9BASI</name>
<feature type="compositionally biased region" description="Acidic residues" evidence="1">
    <location>
        <begin position="198"/>
        <end position="217"/>
    </location>
</feature>
<keyword evidence="3" id="KW-1185">Reference proteome</keyword>
<evidence type="ECO:0000313" key="2">
    <source>
        <dbReference type="EMBL" id="CAD6948467.1"/>
    </source>
</evidence>
<protein>
    <submittedName>
        <fullName evidence="2">Uncharacterized protein</fullName>
    </submittedName>
</protein>
<feature type="compositionally biased region" description="Basic and acidic residues" evidence="1">
    <location>
        <begin position="314"/>
        <end position="340"/>
    </location>
</feature>
<accession>A0A9N8QKL7</accession>
<feature type="region of interest" description="Disordered" evidence="1">
    <location>
        <begin position="469"/>
        <end position="555"/>
    </location>
</feature>
<feature type="compositionally biased region" description="Basic and acidic residues" evidence="1">
    <location>
        <begin position="218"/>
        <end position="272"/>
    </location>
</feature>
<evidence type="ECO:0000313" key="3">
    <source>
        <dbReference type="Proteomes" id="UP000836404"/>
    </source>
</evidence>
<feature type="compositionally biased region" description="Basic residues" evidence="1">
    <location>
        <begin position="273"/>
        <end position="282"/>
    </location>
</feature>
<feature type="compositionally biased region" description="Low complexity" evidence="1">
    <location>
        <begin position="101"/>
        <end position="115"/>
    </location>
</feature>
<feature type="compositionally biased region" description="Basic and acidic residues" evidence="1">
    <location>
        <begin position="472"/>
        <end position="481"/>
    </location>
</feature>
<dbReference type="AlphaFoldDB" id="A0A9N8QKL7"/>
<feature type="compositionally biased region" description="Low complexity" evidence="1">
    <location>
        <begin position="283"/>
        <end position="310"/>
    </location>
</feature>
<feature type="region of interest" description="Disordered" evidence="1">
    <location>
        <begin position="1"/>
        <end position="144"/>
    </location>
</feature>
<gene>
    <name evidence="2" type="ORF">JKILLFL_G9195</name>
</gene>
<proteinExistence type="predicted"/>